<dbReference type="PROSITE" id="PS50198">
    <property type="entry name" value="PPIC_PPIASE_2"/>
    <property type="match status" value="1"/>
</dbReference>
<evidence type="ECO:0000256" key="4">
    <source>
        <dbReference type="ARBA" id="ARBA00023110"/>
    </source>
</evidence>
<evidence type="ECO:0000256" key="5">
    <source>
        <dbReference type="PROSITE-ProRule" id="PRU00278"/>
    </source>
</evidence>
<gene>
    <name evidence="7" type="primary">nifM</name>
    <name evidence="7" type="ORF">WG929_19455</name>
</gene>
<dbReference type="PROSITE" id="PS01096">
    <property type="entry name" value="PPIC_PPIASE_1"/>
    <property type="match status" value="1"/>
</dbReference>
<dbReference type="PANTHER" id="PTHR47245">
    <property type="entry name" value="PEPTIDYLPROLYL ISOMERASE"/>
    <property type="match status" value="1"/>
</dbReference>
<dbReference type="InterPro" id="IPR050245">
    <property type="entry name" value="PrsA_foldase"/>
</dbReference>
<organism evidence="7 8">
    <name type="scientific">Oceanobacter antarcticus</name>
    <dbReference type="NCBI Taxonomy" id="3133425"/>
    <lineage>
        <taxon>Bacteria</taxon>
        <taxon>Pseudomonadati</taxon>
        <taxon>Pseudomonadota</taxon>
        <taxon>Gammaproteobacteria</taxon>
        <taxon>Oceanospirillales</taxon>
        <taxon>Oceanospirillaceae</taxon>
        <taxon>Oceanobacter</taxon>
    </lineage>
</organism>
<evidence type="ECO:0000256" key="1">
    <source>
        <dbReference type="ARBA" id="ARBA00000971"/>
    </source>
</evidence>
<dbReference type="NCBIfam" id="TIGR02933">
    <property type="entry name" value="nifM_nitrog"/>
    <property type="match status" value="1"/>
</dbReference>
<dbReference type="InterPro" id="IPR046357">
    <property type="entry name" value="PPIase_dom_sf"/>
</dbReference>
<accession>A0ABW8NNM3</accession>
<keyword evidence="8" id="KW-1185">Reference proteome</keyword>
<keyword evidence="5" id="KW-0413">Isomerase</keyword>
<dbReference type="InterPro" id="IPR014282">
    <property type="entry name" value="Nitrogen_fix_NifM"/>
</dbReference>
<dbReference type="RefSeq" id="WP_416207417.1">
    <property type="nucleotide sequence ID" value="NZ_JBBKTX010000034.1"/>
</dbReference>
<dbReference type="SUPFAM" id="SSF109998">
    <property type="entry name" value="Triger factor/SurA peptide-binding domain-like"/>
    <property type="match status" value="1"/>
</dbReference>
<dbReference type="Proteomes" id="UP001620597">
    <property type="component" value="Unassembled WGS sequence"/>
</dbReference>
<proteinExistence type="inferred from homology"/>
<dbReference type="InterPro" id="IPR023058">
    <property type="entry name" value="PPIase_PpiC_CS"/>
</dbReference>
<comment type="catalytic activity">
    <reaction evidence="1">
        <text>[protein]-peptidylproline (omega=180) = [protein]-peptidylproline (omega=0)</text>
        <dbReference type="Rhea" id="RHEA:16237"/>
        <dbReference type="Rhea" id="RHEA-COMP:10747"/>
        <dbReference type="Rhea" id="RHEA-COMP:10748"/>
        <dbReference type="ChEBI" id="CHEBI:83833"/>
        <dbReference type="ChEBI" id="CHEBI:83834"/>
        <dbReference type="EC" id="5.2.1.8"/>
    </reaction>
</comment>
<evidence type="ECO:0000259" key="6">
    <source>
        <dbReference type="PROSITE" id="PS50198"/>
    </source>
</evidence>
<feature type="domain" description="PpiC" evidence="6">
    <location>
        <begin position="147"/>
        <end position="249"/>
    </location>
</feature>
<reference evidence="7 8" key="1">
    <citation type="submission" date="2024-03" db="EMBL/GenBank/DDBJ databases">
        <title>High-quality draft genome sequence of Oceanobacter sp. wDCs-4.</title>
        <authorList>
            <person name="Dong C."/>
        </authorList>
    </citation>
    <scope>NUCLEOTIDE SEQUENCE [LARGE SCALE GENOMIC DNA]</scope>
    <source>
        <strain evidence="8">wDCs-4</strain>
    </source>
</reference>
<name>A0ABW8NNM3_9GAMM</name>
<evidence type="ECO:0000256" key="3">
    <source>
        <dbReference type="ARBA" id="ARBA00013194"/>
    </source>
</evidence>
<evidence type="ECO:0000256" key="2">
    <source>
        <dbReference type="ARBA" id="ARBA00007656"/>
    </source>
</evidence>
<dbReference type="EC" id="5.2.1.8" evidence="3"/>
<sequence>MSALARPRQNAGVTLNGYRELRIAGEQFGCSPHQLTQDQTQQLQRIASNELALEQLVLTSPEAAQVSVPASQLEAALDQIRQRYESDAQFEEALEQNGLATVDLRDGLLRELTVEAVMELVGSRGVHVDDTEATLFYYLHPERFEKPETRTARHILITVNDGFAENERGAAYQRLQDITRRVQRSPKRFAEQALKHSECPTSLNGGLLGEIRTGTLFPELDSALFSMAEDELRGPIESELGWHLLWCEKIHPATLMPLDEVLPRLQEELQQRQNKRTQKLWLKQRAASV</sequence>
<dbReference type="Gene3D" id="1.10.4030.10">
    <property type="entry name" value="Porin chaperone SurA, peptide-binding domain"/>
    <property type="match status" value="1"/>
</dbReference>
<dbReference type="SUPFAM" id="SSF54534">
    <property type="entry name" value="FKBP-like"/>
    <property type="match status" value="1"/>
</dbReference>
<dbReference type="Gene3D" id="3.10.50.40">
    <property type="match status" value="1"/>
</dbReference>
<dbReference type="InterPro" id="IPR000297">
    <property type="entry name" value="PPIase_PpiC"/>
</dbReference>
<dbReference type="PANTHER" id="PTHR47245:SF2">
    <property type="entry name" value="PEPTIDYL-PROLYL CIS-TRANS ISOMERASE HP_0175-RELATED"/>
    <property type="match status" value="1"/>
</dbReference>
<comment type="similarity">
    <text evidence="2">Belongs to the PpiC/parvulin rotamase family.</text>
</comment>
<dbReference type="Pfam" id="PF00639">
    <property type="entry name" value="Rotamase"/>
    <property type="match status" value="1"/>
</dbReference>
<evidence type="ECO:0000313" key="8">
    <source>
        <dbReference type="Proteomes" id="UP001620597"/>
    </source>
</evidence>
<evidence type="ECO:0000313" key="7">
    <source>
        <dbReference type="EMBL" id="MFK4754587.1"/>
    </source>
</evidence>
<protein>
    <recommendedName>
        <fullName evidence="3">peptidylprolyl isomerase</fullName>
        <ecNumber evidence="3">5.2.1.8</ecNumber>
    </recommendedName>
</protein>
<comment type="caution">
    <text evidence="7">The sequence shown here is derived from an EMBL/GenBank/DDBJ whole genome shotgun (WGS) entry which is preliminary data.</text>
</comment>
<keyword evidence="4 5" id="KW-0697">Rotamase</keyword>
<dbReference type="EMBL" id="JBBKTX010000034">
    <property type="protein sequence ID" value="MFK4754587.1"/>
    <property type="molecule type" value="Genomic_DNA"/>
</dbReference>
<dbReference type="InterPro" id="IPR027304">
    <property type="entry name" value="Trigger_fact/SurA_dom_sf"/>
</dbReference>